<accession>A0ABS7GM22</accession>
<organism evidence="5 6">
    <name type="scientific">Rhizobium mesosinicum</name>
    <dbReference type="NCBI Taxonomy" id="335017"/>
    <lineage>
        <taxon>Bacteria</taxon>
        <taxon>Pseudomonadati</taxon>
        <taxon>Pseudomonadota</taxon>
        <taxon>Alphaproteobacteria</taxon>
        <taxon>Hyphomicrobiales</taxon>
        <taxon>Rhizobiaceae</taxon>
        <taxon>Rhizobium/Agrobacterium group</taxon>
        <taxon>Rhizobium</taxon>
    </lineage>
</organism>
<sequence length="230" mass="24551">MKPEIVCLMMSSLDGGLHPSKWTESPDGSRKEWSALYQQIHEELQGDAWIVGRVTMAEMAKGEPHPPQSAGSVERPNHFADRKANNYAIALDTSGKLHFTRADIDGDHIVVILGNTVPDSHLAELAADGISYVVSPSADIDLPAALDVLEKELGIRKLLLEGGAAINGAFFAADLIDELFLLVAPALDGSGGQPIVTFEGGLAGKTQLSLISAETKDNGAVALRYKVRTR</sequence>
<reference evidence="5 6" key="1">
    <citation type="journal article" date="2021" name="MBio">
        <title>Poor Competitiveness of Bradyrhizobium in Pigeon Pea Root Colonization in Indian Soils.</title>
        <authorList>
            <person name="Chalasani D."/>
            <person name="Basu A."/>
            <person name="Pullabhotla S.V.S.R.N."/>
            <person name="Jorrin B."/>
            <person name="Neal A.L."/>
            <person name="Poole P.S."/>
            <person name="Podile A.R."/>
            <person name="Tkacz A."/>
        </authorList>
    </citation>
    <scope>NUCLEOTIDE SEQUENCE [LARGE SCALE GENOMIC DNA]</scope>
    <source>
        <strain evidence="5 6">HU56</strain>
    </source>
</reference>
<keyword evidence="6" id="KW-1185">Reference proteome</keyword>
<dbReference type="PANTHER" id="PTHR38011">
    <property type="entry name" value="DIHYDROFOLATE REDUCTASE FAMILY PROTEIN (AFU_ORTHOLOGUE AFUA_8G06820)"/>
    <property type="match status" value="1"/>
</dbReference>
<feature type="domain" description="Bacterial bifunctional deaminase-reductase C-terminal" evidence="4">
    <location>
        <begin position="4"/>
        <end position="221"/>
    </location>
</feature>
<evidence type="ECO:0000256" key="3">
    <source>
        <dbReference type="ARBA" id="ARBA00023002"/>
    </source>
</evidence>
<comment type="pathway">
    <text evidence="1">Cofactor biosynthesis; riboflavin biosynthesis.</text>
</comment>
<evidence type="ECO:0000256" key="1">
    <source>
        <dbReference type="ARBA" id="ARBA00005104"/>
    </source>
</evidence>
<dbReference type="Proteomes" id="UP000717752">
    <property type="component" value="Unassembled WGS sequence"/>
</dbReference>
<evidence type="ECO:0000313" key="5">
    <source>
        <dbReference type="EMBL" id="MBW9050867.1"/>
    </source>
</evidence>
<dbReference type="InterPro" id="IPR002734">
    <property type="entry name" value="RibDG_C"/>
</dbReference>
<keyword evidence="3" id="KW-0560">Oxidoreductase</keyword>
<name>A0ABS7GM22_9HYPH</name>
<evidence type="ECO:0000313" key="6">
    <source>
        <dbReference type="Proteomes" id="UP000717752"/>
    </source>
</evidence>
<dbReference type="Gene3D" id="3.40.430.10">
    <property type="entry name" value="Dihydrofolate Reductase, subunit A"/>
    <property type="match status" value="1"/>
</dbReference>
<dbReference type="EMBL" id="JAEUAK010000001">
    <property type="protein sequence ID" value="MBW9050867.1"/>
    <property type="molecule type" value="Genomic_DNA"/>
</dbReference>
<dbReference type="SUPFAM" id="SSF53597">
    <property type="entry name" value="Dihydrofolate reductase-like"/>
    <property type="match status" value="1"/>
</dbReference>
<evidence type="ECO:0000256" key="2">
    <source>
        <dbReference type="ARBA" id="ARBA00022857"/>
    </source>
</evidence>
<evidence type="ECO:0000259" key="4">
    <source>
        <dbReference type="Pfam" id="PF01872"/>
    </source>
</evidence>
<protein>
    <submittedName>
        <fullName evidence="5">RibD family protein</fullName>
    </submittedName>
</protein>
<dbReference type="Pfam" id="PF01872">
    <property type="entry name" value="RibD_C"/>
    <property type="match status" value="1"/>
</dbReference>
<dbReference type="RefSeq" id="WP_220332419.1">
    <property type="nucleotide sequence ID" value="NZ_JAEUAK010000001.1"/>
</dbReference>
<dbReference type="InterPro" id="IPR050765">
    <property type="entry name" value="Riboflavin_Biosynth_HTPR"/>
</dbReference>
<dbReference type="InterPro" id="IPR024072">
    <property type="entry name" value="DHFR-like_dom_sf"/>
</dbReference>
<gene>
    <name evidence="5" type="ORF">JNB85_00415</name>
</gene>
<dbReference type="PANTHER" id="PTHR38011:SF7">
    <property type="entry name" value="2,5-DIAMINO-6-RIBOSYLAMINO-4(3H)-PYRIMIDINONE 5'-PHOSPHATE REDUCTASE"/>
    <property type="match status" value="1"/>
</dbReference>
<comment type="caution">
    <text evidence="5">The sequence shown here is derived from an EMBL/GenBank/DDBJ whole genome shotgun (WGS) entry which is preliminary data.</text>
</comment>
<keyword evidence="2" id="KW-0521">NADP</keyword>
<proteinExistence type="predicted"/>